<dbReference type="NCBIfam" id="TIGR01236">
    <property type="entry name" value="D1pyr5carbox1"/>
    <property type="match status" value="1"/>
</dbReference>
<dbReference type="InterPro" id="IPR015590">
    <property type="entry name" value="Aldehyde_DH_dom"/>
</dbReference>
<dbReference type="Pfam" id="PF00171">
    <property type="entry name" value="Aldedh"/>
    <property type="match status" value="1"/>
</dbReference>
<gene>
    <name evidence="10" type="ORF">BCV72DRAFT_53848</name>
</gene>
<dbReference type="InterPro" id="IPR050485">
    <property type="entry name" value="Proline_metab_enzyme"/>
</dbReference>
<proteinExistence type="inferred from homology"/>
<evidence type="ECO:0000256" key="7">
    <source>
        <dbReference type="RuleBase" id="RU366016"/>
    </source>
</evidence>
<dbReference type="OrthoDB" id="5322683at2759"/>
<dbReference type="Gene3D" id="3.40.605.10">
    <property type="entry name" value="Aldehyde Dehydrogenase, Chain A, domain 1"/>
    <property type="match status" value="1"/>
</dbReference>
<dbReference type="GO" id="GO:0005759">
    <property type="term" value="C:mitochondrial matrix"/>
    <property type="evidence" value="ECO:0007669"/>
    <property type="project" value="TreeGrafter"/>
</dbReference>
<keyword evidence="3 7" id="KW-0560">Oxidoreductase</keyword>
<dbReference type="Proteomes" id="UP000242414">
    <property type="component" value="Unassembled WGS sequence"/>
</dbReference>
<dbReference type="EC" id="1.2.1.88" evidence="7"/>
<dbReference type="EMBL" id="KV922056">
    <property type="protein sequence ID" value="ORE02346.1"/>
    <property type="molecule type" value="Genomic_DNA"/>
</dbReference>
<comment type="pathway">
    <text evidence="1 7">Amino-acid degradation; L-proline degradation into L-glutamate; L-glutamate from L-proline: step 2/2.</text>
</comment>
<dbReference type="PANTHER" id="PTHR42862:SF1">
    <property type="entry name" value="DELTA-1-PYRROLINE-5-CARBOXYLATE DEHYDROGENASE 2, ISOFORM A-RELATED"/>
    <property type="match status" value="1"/>
</dbReference>
<dbReference type="GO" id="GO:0010133">
    <property type="term" value="P:L-proline catabolic process to L-glutamate"/>
    <property type="evidence" value="ECO:0007669"/>
    <property type="project" value="UniProtKB-UniRule"/>
</dbReference>
<feature type="domain" description="Aldehyde dehydrogenase" evidence="9">
    <location>
        <begin position="64"/>
        <end position="527"/>
    </location>
</feature>
<dbReference type="GO" id="GO:0003842">
    <property type="term" value="F:L-glutamate gamma-semialdehyde dehydrogenase activity"/>
    <property type="evidence" value="ECO:0007669"/>
    <property type="project" value="UniProtKB-UniRule"/>
</dbReference>
<dbReference type="FunFam" id="3.40.309.10:FF:000005">
    <property type="entry name" value="1-pyrroline-5-carboxylate dehydrogenase 1"/>
    <property type="match status" value="1"/>
</dbReference>
<comment type="catalytic activity">
    <reaction evidence="6 7">
        <text>L-glutamate 5-semialdehyde + NAD(+) + H2O = L-glutamate + NADH + 2 H(+)</text>
        <dbReference type="Rhea" id="RHEA:30235"/>
        <dbReference type="ChEBI" id="CHEBI:15377"/>
        <dbReference type="ChEBI" id="CHEBI:15378"/>
        <dbReference type="ChEBI" id="CHEBI:29985"/>
        <dbReference type="ChEBI" id="CHEBI:57540"/>
        <dbReference type="ChEBI" id="CHEBI:57945"/>
        <dbReference type="ChEBI" id="CHEBI:58066"/>
        <dbReference type="EC" id="1.2.1.88"/>
    </reaction>
</comment>
<evidence type="ECO:0000256" key="4">
    <source>
        <dbReference type="ARBA" id="ARBA00023027"/>
    </source>
</evidence>
<evidence type="ECO:0000259" key="9">
    <source>
        <dbReference type="Pfam" id="PF00171"/>
    </source>
</evidence>
<dbReference type="PANTHER" id="PTHR42862">
    <property type="entry name" value="DELTA-1-PYRROLINE-5-CARBOXYLATE DEHYDROGENASE 1, ISOFORM A-RELATED"/>
    <property type="match status" value="1"/>
</dbReference>
<dbReference type="UniPathway" id="UPA00261">
    <property type="reaction ID" value="UER00374"/>
</dbReference>
<dbReference type="InterPro" id="IPR016160">
    <property type="entry name" value="Ald_DH_CS_CYS"/>
</dbReference>
<dbReference type="CDD" id="cd07123">
    <property type="entry name" value="ALDH_F4-17_P5CDH"/>
    <property type="match status" value="1"/>
</dbReference>
<evidence type="ECO:0000256" key="8">
    <source>
        <dbReference type="RuleBase" id="RU366030"/>
    </source>
</evidence>
<evidence type="ECO:0000256" key="2">
    <source>
        <dbReference type="ARBA" id="ARBA00009986"/>
    </source>
</evidence>
<dbReference type="FunFam" id="3.40.605.10:FF:000006">
    <property type="entry name" value="1-pyrroline-5-carboxylate dehydrogenase"/>
    <property type="match status" value="1"/>
</dbReference>
<evidence type="ECO:0000256" key="3">
    <source>
        <dbReference type="ARBA" id="ARBA00023002"/>
    </source>
</evidence>
<evidence type="ECO:0000313" key="10">
    <source>
        <dbReference type="EMBL" id="ORE02346.1"/>
    </source>
</evidence>
<dbReference type="InterPro" id="IPR016163">
    <property type="entry name" value="Ald_DH_C"/>
</dbReference>
<dbReference type="InterPro" id="IPR005931">
    <property type="entry name" value="P5CDH/ALDH4A1"/>
</dbReference>
<accession>A0A1X0QRH7</accession>
<dbReference type="SUPFAM" id="SSF53720">
    <property type="entry name" value="ALDH-like"/>
    <property type="match status" value="1"/>
</dbReference>
<dbReference type="PROSITE" id="PS00070">
    <property type="entry name" value="ALDEHYDE_DEHYDR_CYS"/>
    <property type="match status" value="1"/>
</dbReference>
<organism evidence="10">
    <name type="scientific">Rhizopus microsporus var. microsporus</name>
    <dbReference type="NCBI Taxonomy" id="86635"/>
    <lineage>
        <taxon>Eukaryota</taxon>
        <taxon>Fungi</taxon>
        <taxon>Fungi incertae sedis</taxon>
        <taxon>Mucoromycota</taxon>
        <taxon>Mucoromycotina</taxon>
        <taxon>Mucoromycetes</taxon>
        <taxon>Mucorales</taxon>
        <taxon>Mucorineae</taxon>
        <taxon>Rhizopodaceae</taxon>
        <taxon>Rhizopus</taxon>
    </lineage>
</organism>
<reference evidence="10" key="1">
    <citation type="journal article" date="2016" name="Proc. Natl. Acad. Sci. U.S.A.">
        <title>Lipid metabolic changes in an early divergent fungus govern the establishment of a mutualistic symbiosis with endobacteria.</title>
        <authorList>
            <person name="Lastovetsky O.A."/>
            <person name="Gaspar M.L."/>
            <person name="Mondo S.J."/>
            <person name="LaButti K.M."/>
            <person name="Sandor L."/>
            <person name="Grigoriev I.V."/>
            <person name="Henry S.A."/>
            <person name="Pawlowska T.E."/>
        </authorList>
    </citation>
    <scope>NUCLEOTIDE SEQUENCE [LARGE SCALE GENOMIC DNA]</scope>
    <source>
        <strain evidence="10">ATCC 52814</strain>
    </source>
</reference>
<dbReference type="Gene3D" id="3.40.309.10">
    <property type="entry name" value="Aldehyde Dehydrogenase, Chain A, domain 2"/>
    <property type="match status" value="1"/>
</dbReference>
<protein>
    <recommendedName>
        <fullName evidence="7 8">Multifunctional fusion protein</fullName>
    </recommendedName>
    <domain>
        <recommendedName>
            <fullName evidence="8">Delta-1-pyrroline-5-carboxylate dehydrogenase</fullName>
            <shortName evidence="8">P5C dehydrogenase</shortName>
        </recommendedName>
        <alternativeName>
            <fullName evidence="7">L-glutamate gamma-semialdehyde dehydrogenase</fullName>
        </alternativeName>
    </domain>
    <domain>
        <recommendedName>
            <fullName evidence="7">L-glutamate gamma-semialdehyde dehydrogenase</fullName>
            <ecNumber evidence="7">1.2.1.88</ecNumber>
        </recommendedName>
    </domain>
</protein>
<dbReference type="InterPro" id="IPR016162">
    <property type="entry name" value="Ald_DH_N"/>
</dbReference>
<evidence type="ECO:0000256" key="1">
    <source>
        <dbReference type="ARBA" id="ARBA00004786"/>
    </source>
</evidence>
<evidence type="ECO:0000256" key="5">
    <source>
        <dbReference type="ARBA" id="ARBA00023062"/>
    </source>
</evidence>
<dbReference type="InterPro" id="IPR016161">
    <property type="entry name" value="Ald_DH/histidinol_DH"/>
</dbReference>
<evidence type="ECO:0000256" key="6">
    <source>
        <dbReference type="ARBA" id="ARBA00048142"/>
    </source>
</evidence>
<sequence>MANALVTPSLAHFKLPEIHNEPMLNYAPGSPERAKLEAALKEMMAQGPVEIPLVINGEKIYTGKTADQLNPSDHKKVVAKYHQADAVYAQKAIDGALAAKAQWEALPFNDRIAVFLKAADLLSTKYRYKVMAATMLGQGKNIWQAEIDAAAELCDFWRFNCKYAEEIYTQQPPKNAPGNWNRTEFRALEGFVLAISPFNFTAIGGNLPSAPALMGNVVLWKPSPCAVLSNYLVYQILEEAGLPAGVIQFIPGDAQEICGHAIATPDFSSLHFTGSTHVFRKLWKDIGNNIEKYKSYPRIVGETGGKNYHLLHPGLDQAGVRHAALQTIRAAFEYQGQKCSACSRVYVPASLFADFKKFIVEEHAKITQGPVHEFQHFCGPVINKIAFDKIKGYINHAVADDNCEVIAGGKCDDSVGYFVEPTVIVTKDKFTKTMREEIFGPVVTIYVYEDADFEGTCKLIGETTEYGLTGALFAKDRTAVVQGSNLLRNTAGNFYINDKCTGAVVGQQPFGGGRASGTNDKAGSWSLLVRFVSTRSIKENFVPIESFAYPSNAL</sequence>
<name>A0A1X0QRH7_RHIZD</name>
<comment type="similarity">
    <text evidence="2 7">Belongs to the aldehyde dehydrogenase family.</text>
</comment>
<keyword evidence="5 7" id="KW-0642">Proline metabolism</keyword>
<dbReference type="VEuPathDB" id="FungiDB:BCV72DRAFT_53848"/>
<dbReference type="AlphaFoldDB" id="A0A1X0QRH7"/>
<keyword evidence="4 7" id="KW-0520">NAD</keyword>